<dbReference type="InterPro" id="IPR029058">
    <property type="entry name" value="AB_hydrolase_fold"/>
</dbReference>
<dbReference type="NCBIfam" id="TIGR03695">
    <property type="entry name" value="menH_SHCHC"/>
    <property type="match status" value="1"/>
</dbReference>
<dbReference type="EMBL" id="CP005974">
    <property type="protein sequence ID" value="AJR09418.1"/>
    <property type="molecule type" value="Genomic_DNA"/>
</dbReference>
<protein>
    <recommendedName>
        <fullName evidence="3">Putative 2-succinyl-6-hydroxy-2,4-cyclohexadiene-1-carboxylate synthase</fullName>
        <shortName evidence="3">SHCHC synthase</shortName>
        <ecNumber evidence="3">4.2.99.20</ecNumber>
    </recommendedName>
</protein>
<comment type="similarity">
    <text evidence="3">Belongs to the AB hydrolase superfamily. MenH family.</text>
</comment>
<dbReference type="AlphaFoldDB" id="A0A0C5WQI6"/>
<dbReference type="UniPathway" id="UPA01057">
    <property type="reaction ID" value="UER00900"/>
</dbReference>
<reference evidence="5 6" key="1">
    <citation type="submission" date="2013-05" db="EMBL/GenBank/DDBJ databases">
        <title>Complete genome sequence of the lipase-producing bacterium Photobacterium gaetbulicola Gung47.</title>
        <authorList>
            <person name="Kim Y.-O."/>
        </authorList>
    </citation>
    <scope>NUCLEOTIDE SEQUENCE [LARGE SCALE GENOMIC DNA]</scope>
    <source>
        <strain evidence="5 6">Gung47</strain>
    </source>
</reference>
<comment type="pathway">
    <text evidence="3">Quinol/quinone metabolism; 1,4-dihydroxy-2-naphthoate biosynthesis; 1,4-dihydroxy-2-naphthoate from chorismate: step 3/7.</text>
</comment>
<keyword evidence="2 3" id="KW-0456">Lyase</keyword>
<evidence type="ECO:0000256" key="3">
    <source>
        <dbReference type="HAMAP-Rule" id="MF_01660"/>
    </source>
</evidence>
<keyword evidence="1 3" id="KW-0474">Menaquinone biosynthesis</keyword>
<feature type="domain" description="AB hydrolase-1" evidence="4">
    <location>
        <begin position="72"/>
        <end position="304"/>
    </location>
</feature>
<name>A0A0C5WQI6_9GAMM</name>
<dbReference type="Gene3D" id="3.40.50.1820">
    <property type="entry name" value="alpha/beta hydrolase"/>
    <property type="match status" value="1"/>
</dbReference>
<dbReference type="UniPathway" id="UPA00079"/>
<dbReference type="PANTHER" id="PTHR42916:SF1">
    <property type="entry name" value="PROTEIN PHYLLO, CHLOROPLASTIC"/>
    <property type="match status" value="1"/>
</dbReference>
<dbReference type="GO" id="GO:0009234">
    <property type="term" value="P:menaquinone biosynthetic process"/>
    <property type="evidence" value="ECO:0007669"/>
    <property type="project" value="UniProtKB-UniRule"/>
</dbReference>
<dbReference type="GO" id="GO:0070205">
    <property type="term" value="F:2-succinyl-6-hydroxy-2,4-cyclohexadiene-1-carboxylate synthase activity"/>
    <property type="evidence" value="ECO:0007669"/>
    <property type="project" value="UniProtKB-UniRule"/>
</dbReference>
<dbReference type="InterPro" id="IPR022485">
    <property type="entry name" value="SHCHC_synthase_MenH"/>
</dbReference>
<dbReference type="STRING" id="658445.H744_2c2764"/>
<sequence length="321" mass="35600">MPALAHLLKPNSRLNRAWLLRGPPWSKSRPRPERVASCCASYLARSSMRLYSETYGAPVVGGVSNPAEPLTPTLVFLHGLLGSGRDWLQIVTQLSGRYPCLTVDLPGHGHSRSIPAAEFDQRGFELTSQWLTQTLEARGVSRYILVGYSLGARVAMYHACHRNADSKPQLAGLVLEGGHFGLPQSDRPARLDNDRRWAQRFASQPIADVLADWYQQPVFSSLNHDQRQGLIAKRSDNLGSAVAHMLLATSLAKQPLLQSQLNRLAIPVHYLCGEKDEKFTLLAAGSDLSYQVIEEAGHNVHVEQPYSFARAVDDFILRTIF</sequence>
<comment type="function">
    <text evidence="3">Catalyzes a proton abstraction reaction that results in 2,5-elimination of pyruvate from 2-succinyl-5-enolpyruvyl-6-hydroxy-3-cyclohexene-1-carboxylate (SEPHCHC) and the formation of 2-succinyl-6-hydroxy-2,4-cyclohexadiene-1-carboxylate (SHCHC).</text>
</comment>
<dbReference type="GO" id="GO:0016787">
    <property type="term" value="F:hydrolase activity"/>
    <property type="evidence" value="ECO:0007669"/>
    <property type="project" value="UniProtKB-KW"/>
</dbReference>
<evidence type="ECO:0000259" key="4">
    <source>
        <dbReference type="Pfam" id="PF00561"/>
    </source>
</evidence>
<evidence type="ECO:0000313" key="5">
    <source>
        <dbReference type="EMBL" id="AJR09418.1"/>
    </source>
</evidence>
<evidence type="ECO:0000256" key="2">
    <source>
        <dbReference type="ARBA" id="ARBA00023239"/>
    </source>
</evidence>
<organism evidence="5 6">
    <name type="scientific">Photobacterium gaetbulicola Gung47</name>
    <dbReference type="NCBI Taxonomy" id="658445"/>
    <lineage>
        <taxon>Bacteria</taxon>
        <taxon>Pseudomonadati</taxon>
        <taxon>Pseudomonadota</taxon>
        <taxon>Gammaproteobacteria</taxon>
        <taxon>Vibrionales</taxon>
        <taxon>Vibrionaceae</taxon>
        <taxon>Photobacterium</taxon>
    </lineage>
</organism>
<proteinExistence type="inferred from homology"/>
<accession>A0A0C5WQI6</accession>
<comment type="catalytic activity">
    <reaction evidence="3">
        <text>5-enolpyruvoyl-6-hydroxy-2-succinyl-cyclohex-3-ene-1-carboxylate = (1R,6R)-6-hydroxy-2-succinyl-cyclohexa-2,4-diene-1-carboxylate + pyruvate</text>
        <dbReference type="Rhea" id="RHEA:25597"/>
        <dbReference type="ChEBI" id="CHEBI:15361"/>
        <dbReference type="ChEBI" id="CHEBI:58689"/>
        <dbReference type="ChEBI" id="CHEBI:58818"/>
        <dbReference type="EC" id="4.2.99.20"/>
    </reaction>
</comment>
<keyword evidence="5" id="KW-0378">Hydrolase</keyword>
<dbReference type="HOGENOM" id="CLU_020336_38_2_6"/>
<dbReference type="KEGG" id="pgb:H744_2c2764"/>
<dbReference type="PATRIC" id="fig|658445.3.peg.4803"/>
<gene>
    <name evidence="3" type="primary">menH</name>
    <name evidence="5" type="ORF">H744_2c2764</name>
</gene>
<dbReference type="InterPro" id="IPR000073">
    <property type="entry name" value="AB_hydrolase_1"/>
</dbReference>
<comment type="pathway">
    <text evidence="3">Quinol/quinone metabolism; menaquinone biosynthesis.</text>
</comment>
<dbReference type="NCBIfam" id="NF008340">
    <property type="entry name" value="PRK11126.1"/>
    <property type="match status" value="1"/>
</dbReference>
<dbReference type="PANTHER" id="PTHR42916">
    <property type="entry name" value="2-SUCCINYL-5-ENOLPYRUVYL-6-HYDROXY-3-CYCLOHEXENE-1-CARBOXYLATE SYNTHASE"/>
    <property type="match status" value="1"/>
</dbReference>
<evidence type="ECO:0000256" key="1">
    <source>
        <dbReference type="ARBA" id="ARBA00022428"/>
    </source>
</evidence>
<dbReference type="SUPFAM" id="SSF53474">
    <property type="entry name" value="alpha/beta-Hydrolases"/>
    <property type="match status" value="1"/>
</dbReference>
<dbReference type="HAMAP" id="MF_01660">
    <property type="entry name" value="MenH"/>
    <property type="match status" value="1"/>
</dbReference>
<comment type="subunit">
    <text evidence="3">Monomer.</text>
</comment>
<dbReference type="Pfam" id="PF00561">
    <property type="entry name" value="Abhydrolase_1"/>
    <property type="match status" value="1"/>
</dbReference>
<evidence type="ECO:0000313" key="6">
    <source>
        <dbReference type="Proteomes" id="UP000032303"/>
    </source>
</evidence>
<dbReference type="EC" id="4.2.99.20" evidence="3"/>
<dbReference type="Proteomes" id="UP000032303">
    <property type="component" value="Chromosome 2"/>
</dbReference>
<keyword evidence="6" id="KW-1185">Reference proteome</keyword>